<dbReference type="EMBL" id="LAZR01051044">
    <property type="protein sequence ID" value="KKK86009.1"/>
    <property type="molecule type" value="Genomic_DNA"/>
</dbReference>
<proteinExistence type="predicted"/>
<reference evidence="1" key="1">
    <citation type="journal article" date="2015" name="Nature">
        <title>Complex archaea that bridge the gap between prokaryotes and eukaryotes.</title>
        <authorList>
            <person name="Spang A."/>
            <person name="Saw J.H."/>
            <person name="Jorgensen S.L."/>
            <person name="Zaremba-Niedzwiedzka K."/>
            <person name="Martijn J."/>
            <person name="Lind A.E."/>
            <person name="van Eijk R."/>
            <person name="Schleper C."/>
            <person name="Guy L."/>
            <person name="Ettema T.J."/>
        </authorList>
    </citation>
    <scope>NUCLEOTIDE SEQUENCE</scope>
</reference>
<feature type="non-terminal residue" evidence="1">
    <location>
        <position position="47"/>
    </location>
</feature>
<sequence>MLDFEGMLQHELDRQRRLASEIDDELLFYAHFKTDQEFLRQCGIAWP</sequence>
<comment type="caution">
    <text evidence="1">The sequence shown here is derived from an EMBL/GenBank/DDBJ whole genome shotgun (WGS) entry which is preliminary data.</text>
</comment>
<evidence type="ECO:0000313" key="1">
    <source>
        <dbReference type="EMBL" id="KKK86009.1"/>
    </source>
</evidence>
<gene>
    <name evidence="1" type="ORF">LCGC14_2767490</name>
</gene>
<name>A0A0F9B5V0_9ZZZZ</name>
<protein>
    <submittedName>
        <fullName evidence="1">Uncharacterized protein</fullName>
    </submittedName>
</protein>
<dbReference type="AlphaFoldDB" id="A0A0F9B5V0"/>
<accession>A0A0F9B5V0</accession>
<organism evidence="1">
    <name type="scientific">marine sediment metagenome</name>
    <dbReference type="NCBI Taxonomy" id="412755"/>
    <lineage>
        <taxon>unclassified sequences</taxon>
        <taxon>metagenomes</taxon>
        <taxon>ecological metagenomes</taxon>
    </lineage>
</organism>